<evidence type="ECO:0000313" key="2">
    <source>
        <dbReference type="Proteomes" id="UP000276133"/>
    </source>
</evidence>
<reference evidence="1 2" key="1">
    <citation type="journal article" date="2018" name="Sci. Rep.">
        <title>Genomic signatures of local adaptation to the degree of environmental predictability in rotifers.</title>
        <authorList>
            <person name="Franch-Gras L."/>
            <person name="Hahn C."/>
            <person name="Garcia-Roger E.M."/>
            <person name="Carmona M.J."/>
            <person name="Serra M."/>
            <person name="Gomez A."/>
        </authorList>
    </citation>
    <scope>NUCLEOTIDE SEQUENCE [LARGE SCALE GENOMIC DNA]</scope>
    <source>
        <strain evidence="1">HYR1</strain>
    </source>
</reference>
<dbReference type="Proteomes" id="UP000276133">
    <property type="component" value="Unassembled WGS sequence"/>
</dbReference>
<name>A0A3M7R7S2_BRAPC</name>
<proteinExistence type="predicted"/>
<keyword evidence="2" id="KW-1185">Reference proteome</keyword>
<protein>
    <submittedName>
        <fullName evidence="1">Uncharacterized protein</fullName>
    </submittedName>
</protein>
<sequence length="74" mass="8304">MAGLVRESVSVCVCVEWWDVCARSLCSRLAMHALAMNLGVHYEHSHRICVEYASNMVCINKCLLHNLSVPLLNC</sequence>
<organism evidence="1 2">
    <name type="scientific">Brachionus plicatilis</name>
    <name type="common">Marine rotifer</name>
    <name type="synonym">Brachionus muelleri</name>
    <dbReference type="NCBI Taxonomy" id="10195"/>
    <lineage>
        <taxon>Eukaryota</taxon>
        <taxon>Metazoa</taxon>
        <taxon>Spiralia</taxon>
        <taxon>Gnathifera</taxon>
        <taxon>Rotifera</taxon>
        <taxon>Eurotatoria</taxon>
        <taxon>Monogononta</taxon>
        <taxon>Pseudotrocha</taxon>
        <taxon>Ploima</taxon>
        <taxon>Brachionidae</taxon>
        <taxon>Brachionus</taxon>
    </lineage>
</organism>
<dbReference type="EMBL" id="REGN01004076">
    <property type="protein sequence ID" value="RNA19298.1"/>
    <property type="molecule type" value="Genomic_DNA"/>
</dbReference>
<comment type="caution">
    <text evidence="1">The sequence shown here is derived from an EMBL/GenBank/DDBJ whole genome shotgun (WGS) entry which is preliminary data.</text>
</comment>
<accession>A0A3M7R7S2</accession>
<dbReference type="AlphaFoldDB" id="A0A3M7R7S2"/>
<gene>
    <name evidence="1" type="ORF">BpHYR1_005759</name>
</gene>
<evidence type="ECO:0000313" key="1">
    <source>
        <dbReference type="EMBL" id="RNA19298.1"/>
    </source>
</evidence>